<dbReference type="RefSeq" id="WP_186915514.1">
    <property type="nucleotide sequence ID" value="NZ_JACOFZ010000001.1"/>
</dbReference>
<dbReference type="NCBIfam" id="TIGR00254">
    <property type="entry name" value="GGDEF"/>
    <property type="match status" value="1"/>
</dbReference>
<evidence type="ECO:0000313" key="2">
    <source>
        <dbReference type="EMBL" id="MBC3879928.1"/>
    </source>
</evidence>
<dbReference type="PROSITE" id="PS50887">
    <property type="entry name" value="GGDEF"/>
    <property type="match status" value="1"/>
</dbReference>
<evidence type="ECO:0000259" key="1">
    <source>
        <dbReference type="PROSITE" id="PS50887"/>
    </source>
</evidence>
<protein>
    <submittedName>
        <fullName evidence="2">Diguanylate cyclase</fullName>
    </submittedName>
</protein>
<evidence type="ECO:0000313" key="3">
    <source>
        <dbReference type="Proteomes" id="UP000627446"/>
    </source>
</evidence>
<comment type="caution">
    <text evidence="2">The sequence shown here is derived from an EMBL/GenBank/DDBJ whole genome shotgun (WGS) entry which is preliminary data.</text>
</comment>
<dbReference type="SMART" id="SM00267">
    <property type="entry name" value="GGDEF"/>
    <property type="match status" value="1"/>
</dbReference>
<dbReference type="InterPro" id="IPR043128">
    <property type="entry name" value="Rev_trsase/Diguanyl_cyclase"/>
</dbReference>
<dbReference type="EMBL" id="JACOFZ010000001">
    <property type="protein sequence ID" value="MBC3879928.1"/>
    <property type="molecule type" value="Genomic_DNA"/>
</dbReference>
<dbReference type="InterPro" id="IPR000160">
    <property type="entry name" value="GGDEF_dom"/>
</dbReference>
<dbReference type="InterPro" id="IPR052155">
    <property type="entry name" value="Biofilm_reg_signaling"/>
</dbReference>
<dbReference type="PANTHER" id="PTHR44757">
    <property type="entry name" value="DIGUANYLATE CYCLASE DGCP"/>
    <property type="match status" value="1"/>
</dbReference>
<dbReference type="SUPFAM" id="SSF55073">
    <property type="entry name" value="Nucleotide cyclase"/>
    <property type="match status" value="1"/>
</dbReference>
<gene>
    <name evidence="2" type="ORF">H8K36_00940</name>
</gene>
<feature type="domain" description="GGDEF" evidence="1">
    <location>
        <begin position="208"/>
        <end position="342"/>
    </location>
</feature>
<dbReference type="PANTHER" id="PTHR44757:SF2">
    <property type="entry name" value="BIOFILM ARCHITECTURE MAINTENANCE PROTEIN MBAA"/>
    <property type="match status" value="1"/>
</dbReference>
<dbReference type="CDD" id="cd01949">
    <property type="entry name" value="GGDEF"/>
    <property type="match status" value="1"/>
</dbReference>
<sequence>MVTPLERTSRLDLFLETAQTVMSDSERYEAKVGRFERIGIRLFSVANCLVSFGNLVARFDRSELAMVMQEASLCDALGFCDEISVISDLSCDPELSQHVFVQADPFIKFCARHPIFNAEEQLVGSIFLIDYRVRDLDDEERLLFADLAHMVERELDMGAMRVEQNELRRQIRSLKRDALLDPVLGMWNRGAITRSLGLEMERCEKAAKPLSLLFIGIEPYAEVKETLGSMAADTLLLKLVSRMRSCIRPFDALGRFENDAFMIVLPGASNLVAAAVAERIRLSVLTHQEKLGDKTITTNISIGVSSTAVFPHISPDDMIKFAEKALRTARAEHQGIVQAAPEDSEIIN</sequence>
<accession>A0A923HK83</accession>
<dbReference type="Pfam" id="PF00990">
    <property type="entry name" value="GGDEF"/>
    <property type="match status" value="1"/>
</dbReference>
<dbReference type="InterPro" id="IPR029787">
    <property type="entry name" value="Nucleotide_cyclase"/>
</dbReference>
<keyword evidence="3" id="KW-1185">Reference proteome</keyword>
<dbReference type="Proteomes" id="UP000627446">
    <property type="component" value="Unassembled WGS sequence"/>
</dbReference>
<dbReference type="AlphaFoldDB" id="A0A923HK83"/>
<name>A0A923HK83_9BURK</name>
<organism evidence="2 3">
    <name type="scientific">Undibacterium nitidum</name>
    <dbReference type="NCBI Taxonomy" id="2762298"/>
    <lineage>
        <taxon>Bacteria</taxon>
        <taxon>Pseudomonadati</taxon>
        <taxon>Pseudomonadota</taxon>
        <taxon>Betaproteobacteria</taxon>
        <taxon>Burkholderiales</taxon>
        <taxon>Oxalobacteraceae</taxon>
        <taxon>Undibacterium</taxon>
    </lineage>
</organism>
<dbReference type="SUPFAM" id="SSF55781">
    <property type="entry name" value="GAF domain-like"/>
    <property type="match status" value="1"/>
</dbReference>
<proteinExistence type="predicted"/>
<reference evidence="2" key="1">
    <citation type="submission" date="2020-08" db="EMBL/GenBank/DDBJ databases">
        <title>Novel species isolated from subtropical streams in China.</title>
        <authorList>
            <person name="Lu H."/>
        </authorList>
    </citation>
    <scope>NUCLEOTIDE SEQUENCE</scope>
    <source>
        <strain evidence="2">LX22W</strain>
    </source>
</reference>
<dbReference type="Gene3D" id="3.30.70.270">
    <property type="match status" value="1"/>
</dbReference>